<organism evidence="3 4">
    <name type="scientific">Paspalum notatum var. saurae</name>
    <dbReference type="NCBI Taxonomy" id="547442"/>
    <lineage>
        <taxon>Eukaryota</taxon>
        <taxon>Viridiplantae</taxon>
        <taxon>Streptophyta</taxon>
        <taxon>Embryophyta</taxon>
        <taxon>Tracheophyta</taxon>
        <taxon>Spermatophyta</taxon>
        <taxon>Magnoliopsida</taxon>
        <taxon>Liliopsida</taxon>
        <taxon>Poales</taxon>
        <taxon>Poaceae</taxon>
        <taxon>PACMAD clade</taxon>
        <taxon>Panicoideae</taxon>
        <taxon>Andropogonodae</taxon>
        <taxon>Paspaleae</taxon>
        <taxon>Paspalinae</taxon>
        <taxon>Paspalum</taxon>
    </lineage>
</organism>
<reference evidence="3 4" key="1">
    <citation type="submission" date="2024-02" db="EMBL/GenBank/DDBJ databases">
        <title>High-quality chromosome-scale genome assembly of Pensacola bahiagrass (Paspalum notatum Flugge var. saurae).</title>
        <authorList>
            <person name="Vega J.M."/>
            <person name="Podio M."/>
            <person name="Orjuela J."/>
            <person name="Siena L.A."/>
            <person name="Pessino S.C."/>
            <person name="Combes M.C."/>
            <person name="Mariac C."/>
            <person name="Albertini E."/>
            <person name="Pupilli F."/>
            <person name="Ortiz J.P.A."/>
            <person name="Leblanc O."/>
        </authorList>
    </citation>
    <scope>NUCLEOTIDE SEQUENCE [LARGE SCALE GENOMIC DNA]</scope>
    <source>
        <strain evidence="3">R1</strain>
        <tissue evidence="3">Leaf</tissue>
    </source>
</reference>
<keyword evidence="4" id="KW-1185">Reference proteome</keyword>
<evidence type="ECO:0000256" key="2">
    <source>
        <dbReference type="SAM" id="Phobius"/>
    </source>
</evidence>
<evidence type="ECO:0000313" key="3">
    <source>
        <dbReference type="EMBL" id="WVZ73458.1"/>
    </source>
</evidence>
<name>A0AAQ3TID2_PASNO</name>
<evidence type="ECO:0000313" key="4">
    <source>
        <dbReference type="Proteomes" id="UP001341281"/>
    </source>
</evidence>
<accession>A0AAQ3TID2</accession>
<feature type="compositionally biased region" description="Low complexity" evidence="1">
    <location>
        <begin position="14"/>
        <end position="33"/>
    </location>
</feature>
<feature type="region of interest" description="Disordered" evidence="1">
    <location>
        <begin position="1"/>
        <end position="33"/>
    </location>
</feature>
<evidence type="ECO:0000256" key="1">
    <source>
        <dbReference type="SAM" id="MobiDB-lite"/>
    </source>
</evidence>
<protein>
    <submittedName>
        <fullName evidence="3">Uncharacterized protein</fullName>
    </submittedName>
</protein>
<proteinExistence type="predicted"/>
<dbReference type="EMBL" id="CP144749">
    <property type="protein sequence ID" value="WVZ73458.1"/>
    <property type="molecule type" value="Genomic_DNA"/>
</dbReference>
<sequence length="88" mass="9001">MAREDACAGSVTNENPAPAAEQEQEPAVAPDAAVAGNGPPLRIPALHLMLFGATAIIGAAAVPVPPPRLFLAFLAWLVGCLSLFMPRA</sequence>
<keyword evidence="2" id="KW-1133">Transmembrane helix</keyword>
<feature type="transmembrane region" description="Helical" evidence="2">
    <location>
        <begin position="69"/>
        <end position="86"/>
    </location>
</feature>
<keyword evidence="2" id="KW-0472">Membrane</keyword>
<gene>
    <name evidence="3" type="ORF">U9M48_021761</name>
</gene>
<keyword evidence="2" id="KW-0812">Transmembrane</keyword>
<dbReference type="AlphaFoldDB" id="A0AAQ3TID2"/>
<feature type="transmembrane region" description="Helical" evidence="2">
    <location>
        <begin position="45"/>
        <end position="63"/>
    </location>
</feature>
<dbReference type="Proteomes" id="UP001341281">
    <property type="component" value="Chromosome 05"/>
</dbReference>